<name>A0A0E9PSW2_ANGAN</name>
<sequence length="50" mass="5611">MLPDRHRIVALRSQTAILGSLWEKHDCILCSISPKSDAQKLELHTKDAIA</sequence>
<accession>A0A0E9PSW2</accession>
<reference evidence="1" key="2">
    <citation type="journal article" date="2015" name="Fish Shellfish Immunol.">
        <title>Early steps in the European eel (Anguilla anguilla)-Vibrio vulnificus interaction in the gills: Role of the RtxA13 toxin.</title>
        <authorList>
            <person name="Callol A."/>
            <person name="Pajuelo D."/>
            <person name="Ebbesson L."/>
            <person name="Teles M."/>
            <person name="MacKenzie S."/>
            <person name="Amaro C."/>
        </authorList>
    </citation>
    <scope>NUCLEOTIDE SEQUENCE</scope>
</reference>
<evidence type="ECO:0000313" key="1">
    <source>
        <dbReference type="EMBL" id="JAH07589.1"/>
    </source>
</evidence>
<reference evidence="1" key="1">
    <citation type="submission" date="2014-11" db="EMBL/GenBank/DDBJ databases">
        <authorList>
            <person name="Amaro Gonzalez C."/>
        </authorList>
    </citation>
    <scope>NUCLEOTIDE SEQUENCE</scope>
</reference>
<protein>
    <submittedName>
        <fullName evidence="1">Uncharacterized protein</fullName>
    </submittedName>
</protein>
<organism evidence="1">
    <name type="scientific">Anguilla anguilla</name>
    <name type="common">European freshwater eel</name>
    <name type="synonym">Muraena anguilla</name>
    <dbReference type="NCBI Taxonomy" id="7936"/>
    <lineage>
        <taxon>Eukaryota</taxon>
        <taxon>Metazoa</taxon>
        <taxon>Chordata</taxon>
        <taxon>Craniata</taxon>
        <taxon>Vertebrata</taxon>
        <taxon>Euteleostomi</taxon>
        <taxon>Actinopterygii</taxon>
        <taxon>Neopterygii</taxon>
        <taxon>Teleostei</taxon>
        <taxon>Anguilliformes</taxon>
        <taxon>Anguillidae</taxon>
        <taxon>Anguilla</taxon>
    </lineage>
</organism>
<proteinExistence type="predicted"/>
<dbReference type="EMBL" id="GBXM01100988">
    <property type="protein sequence ID" value="JAH07589.1"/>
    <property type="molecule type" value="Transcribed_RNA"/>
</dbReference>
<dbReference type="AlphaFoldDB" id="A0A0E9PSW2"/>